<keyword evidence="1" id="KW-1133">Transmembrane helix</keyword>
<keyword evidence="1" id="KW-0812">Transmembrane</keyword>
<dbReference type="GO" id="GO:0016020">
    <property type="term" value="C:membrane"/>
    <property type="evidence" value="ECO:0007669"/>
    <property type="project" value="InterPro"/>
</dbReference>
<evidence type="ECO:0000259" key="2">
    <source>
        <dbReference type="Pfam" id="PF06580"/>
    </source>
</evidence>
<organism evidence="3">
    <name type="scientific">hydrothermal vent metagenome</name>
    <dbReference type="NCBI Taxonomy" id="652676"/>
    <lineage>
        <taxon>unclassified sequences</taxon>
        <taxon>metagenomes</taxon>
        <taxon>ecological metagenomes</taxon>
    </lineage>
</organism>
<feature type="transmembrane region" description="Helical" evidence="1">
    <location>
        <begin position="73"/>
        <end position="94"/>
    </location>
</feature>
<name>A0A3B0U4Q3_9ZZZZ</name>
<dbReference type="PANTHER" id="PTHR34220">
    <property type="entry name" value="SENSOR HISTIDINE KINASE YPDA"/>
    <property type="match status" value="1"/>
</dbReference>
<gene>
    <name evidence="3" type="ORF">MNBD_BACTEROID01-2672</name>
</gene>
<feature type="transmembrane region" description="Helical" evidence="1">
    <location>
        <begin position="12"/>
        <end position="34"/>
    </location>
</feature>
<accession>A0A3B0U4Q3</accession>
<evidence type="ECO:0000313" key="3">
    <source>
        <dbReference type="EMBL" id="VAW23980.1"/>
    </source>
</evidence>
<reference evidence="3" key="1">
    <citation type="submission" date="2018-06" db="EMBL/GenBank/DDBJ databases">
        <authorList>
            <person name="Zhirakovskaya E."/>
        </authorList>
    </citation>
    <scope>NUCLEOTIDE SEQUENCE</scope>
</reference>
<dbReference type="AlphaFoldDB" id="A0A3B0U4Q3"/>
<dbReference type="Pfam" id="PF06580">
    <property type="entry name" value="His_kinase"/>
    <property type="match status" value="1"/>
</dbReference>
<feature type="domain" description="Signal transduction histidine kinase internal region" evidence="2">
    <location>
        <begin position="158"/>
        <end position="237"/>
    </location>
</feature>
<dbReference type="InterPro" id="IPR010559">
    <property type="entry name" value="Sig_transdc_His_kin_internal"/>
</dbReference>
<dbReference type="SUPFAM" id="SSF55874">
    <property type="entry name" value="ATPase domain of HSP90 chaperone/DNA topoisomerase II/histidine kinase"/>
    <property type="match status" value="1"/>
</dbReference>
<dbReference type="GO" id="GO:0000155">
    <property type="term" value="F:phosphorelay sensor kinase activity"/>
    <property type="evidence" value="ECO:0007669"/>
    <property type="project" value="InterPro"/>
</dbReference>
<proteinExistence type="predicted"/>
<feature type="transmembrane region" description="Helical" evidence="1">
    <location>
        <begin position="114"/>
        <end position="135"/>
    </location>
</feature>
<dbReference type="EMBL" id="UOEP01000204">
    <property type="protein sequence ID" value="VAW23980.1"/>
    <property type="molecule type" value="Genomic_DNA"/>
</dbReference>
<dbReference type="InterPro" id="IPR036890">
    <property type="entry name" value="HATPase_C_sf"/>
</dbReference>
<feature type="transmembrane region" description="Helical" evidence="1">
    <location>
        <begin position="40"/>
        <end position="61"/>
    </location>
</feature>
<dbReference type="PANTHER" id="PTHR34220:SF7">
    <property type="entry name" value="SENSOR HISTIDINE KINASE YPDA"/>
    <property type="match status" value="1"/>
</dbReference>
<sequence length="346" mass="40130">MKHPLLNNLKLAVLYSSFWVFVSVALAFIQWFWYGVGFSYSLFFTSTLFLSYAIIGTSIWFTIQNNTFENNTWYRLLTYHLVTATIITAIWMYISSVILKLFIPGIKQDLYISIPARVFLGYILYVGYVVFFYAVTYYEDLKDKVVKESELKSLVKEAELHALKSQINPHFLFNSLNSISSLTMSDPKKAQEMVINLSSLMRYSLKHSQNEKVEFCLELENNKLYLGIEKVRFGKKLNPVFDIDERCLKALIPNMILQPLYENAIKYGVYETTETVDIITRCRHYDNYLEISISNTYDSNVINTKGEGIGLRNIRERLQIIYGNPGLIKINDSKGLFIVTLMIPQI</sequence>
<dbReference type="InterPro" id="IPR050640">
    <property type="entry name" value="Bact_2-comp_sensor_kinase"/>
</dbReference>
<evidence type="ECO:0000256" key="1">
    <source>
        <dbReference type="SAM" id="Phobius"/>
    </source>
</evidence>
<keyword evidence="1" id="KW-0472">Membrane</keyword>
<dbReference type="Gene3D" id="3.30.565.10">
    <property type="entry name" value="Histidine kinase-like ATPase, C-terminal domain"/>
    <property type="match status" value="1"/>
</dbReference>
<protein>
    <recommendedName>
        <fullName evidence="2">Signal transduction histidine kinase internal region domain-containing protein</fullName>
    </recommendedName>
</protein>